<keyword evidence="4" id="KW-1185">Reference proteome</keyword>
<dbReference type="EMBL" id="CWJL01000004">
    <property type="protein sequence ID" value="CRY65093.1"/>
    <property type="molecule type" value="Genomic_DNA"/>
</dbReference>
<evidence type="ECO:0000313" key="4">
    <source>
        <dbReference type="Proteomes" id="UP000044625"/>
    </source>
</evidence>
<dbReference type="AlphaFoldDB" id="A0A0T9Q6Y5"/>
<dbReference type="SUPFAM" id="SSF52821">
    <property type="entry name" value="Rhodanese/Cell cycle control phosphatase"/>
    <property type="match status" value="1"/>
</dbReference>
<dbReference type="Proteomes" id="UP000045840">
    <property type="component" value="Unassembled WGS sequence"/>
</dbReference>
<dbReference type="Pfam" id="PF00581">
    <property type="entry name" value="Rhodanese"/>
    <property type="match status" value="1"/>
</dbReference>
<dbReference type="GO" id="GO:0004792">
    <property type="term" value="F:thiosulfate-cyanide sulfurtransferase activity"/>
    <property type="evidence" value="ECO:0007669"/>
    <property type="project" value="InterPro"/>
</dbReference>
<protein>
    <submittedName>
        <fullName evidence="2">Rhodanese-like protein</fullName>
    </submittedName>
</protein>
<dbReference type="CDD" id="cd00158">
    <property type="entry name" value="RHOD"/>
    <property type="match status" value="1"/>
</dbReference>
<dbReference type="InterPro" id="IPR001307">
    <property type="entry name" value="Thiosulphate_STrfase_CS"/>
</dbReference>
<reference evidence="2" key="3">
    <citation type="submission" date="2015-03" db="EMBL/GenBank/DDBJ databases">
        <authorList>
            <person name="Murphy D."/>
        </authorList>
    </citation>
    <scope>NUCLEOTIDE SEQUENCE [LARGE SCALE GENOMIC DNA]</scope>
    <source>
        <strain evidence="2">A125KOH2</strain>
    </source>
</reference>
<name>A0A0T9Q6Y5_9GAMM</name>
<evidence type="ECO:0000313" key="2">
    <source>
        <dbReference type="EMBL" id="CNH98802.1"/>
    </source>
</evidence>
<reference evidence="3 4" key="2">
    <citation type="submission" date="2015-03" db="EMBL/GenBank/DDBJ databases">
        <authorList>
            <consortium name="Pathogen Informatics"/>
            <person name="Murphy D."/>
        </authorList>
    </citation>
    <scope>NUCLEOTIDE SEQUENCE [LARGE SCALE GENOMIC DNA]</scope>
    <source>
        <strain evidence="3">Type strain: CIP110230</strain>
        <strain evidence="4">type strain: CIP110230</strain>
    </source>
</reference>
<dbReference type="EMBL" id="CQAZ01000023">
    <property type="protein sequence ID" value="CNH98802.1"/>
    <property type="molecule type" value="Genomic_DNA"/>
</dbReference>
<dbReference type="Gene3D" id="3.40.250.10">
    <property type="entry name" value="Rhodanese-like domain"/>
    <property type="match status" value="1"/>
</dbReference>
<dbReference type="Proteomes" id="UP000044625">
    <property type="component" value="Unassembled WGS sequence"/>
</dbReference>
<dbReference type="InterPro" id="IPR036873">
    <property type="entry name" value="Rhodanese-like_dom_sf"/>
</dbReference>
<reference evidence="5" key="1">
    <citation type="submission" date="2015-03" db="EMBL/GenBank/DDBJ databases">
        <authorList>
            <consortium name="Pathogen Informatics"/>
        </authorList>
    </citation>
    <scope>NUCLEOTIDE SEQUENCE [LARGE SCALE GENOMIC DNA]</scope>
    <source>
        <strain evidence="5">A125KOH2</strain>
    </source>
</reference>
<gene>
    <name evidence="2" type="primary">pspE2</name>
    <name evidence="2" type="ORF">ERS008529_02729</name>
    <name evidence="3" type="ORF">ERS137968_01078</name>
</gene>
<sequence length="86" mass="9642">MRPENEYAQGHLPGAIHIPVEELETRLAELSSESEVVAYCRGAYCMLSEKAVALLRAKGWQARRWVEGFPEWKAAGHDIETGVCNK</sequence>
<organism evidence="2 5">
    <name type="scientific">Yersinia pekkanenii</name>
    <dbReference type="NCBI Taxonomy" id="1288385"/>
    <lineage>
        <taxon>Bacteria</taxon>
        <taxon>Pseudomonadati</taxon>
        <taxon>Pseudomonadota</taxon>
        <taxon>Gammaproteobacteria</taxon>
        <taxon>Enterobacterales</taxon>
        <taxon>Yersiniaceae</taxon>
        <taxon>Yersinia</taxon>
    </lineage>
</organism>
<dbReference type="PANTHER" id="PTHR43031:SF1">
    <property type="entry name" value="PYRIDINE NUCLEOTIDE-DISULPHIDE OXIDOREDUCTASE"/>
    <property type="match status" value="1"/>
</dbReference>
<evidence type="ECO:0000313" key="3">
    <source>
        <dbReference type="EMBL" id="CRY65093.1"/>
    </source>
</evidence>
<feature type="domain" description="Rhodanese" evidence="1">
    <location>
        <begin position="2"/>
        <end position="81"/>
    </location>
</feature>
<dbReference type="RefSeq" id="WP_235801343.1">
    <property type="nucleotide sequence ID" value="NZ_CAWMMU010000004.1"/>
</dbReference>
<dbReference type="PROSITE" id="PS50206">
    <property type="entry name" value="RHODANESE_3"/>
    <property type="match status" value="1"/>
</dbReference>
<dbReference type="PANTHER" id="PTHR43031">
    <property type="entry name" value="FAD-DEPENDENT OXIDOREDUCTASE"/>
    <property type="match status" value="1"/>
</dbReference>
<accession>A0A0T9Q6Y5</accession>
<evidence type="ECO:0000313" key="5">
    <source>
        <dbReference type="Proteomes" id="UP000045840"/>
    </source>
</evidence>
<proteinExistence type="predicted"/>
<dbReference type="InterPro" id="IPR001763">
    <property type="entry name" value="Rhodanese-like_dom"/>
</dbReference>
<dbReference type="SMART" id="SM00450">
    <property type="entry name" value="RHOD"/>
    <property type="match status" value="1"/>
</dbReference>
<dbReference type="STRING" id="1288385.ERS137968_01078"/>
<dbReference type="PROSITE" id="PS00380">
    <property type="entry name" value="RHODANESE_1"/>
    <property type="match status" value="1"/>
</dbReference>
<dbReference type="InterPro" id="IPR050229">
    <property type="entry name" value="GlpE_sulfurtransferase"/>
</dbReference>
<evidence type="ECO:0000259" key="1">
    <source>
        <dbReference type="PROSITE" id="PS50206"/>
    </source>
</evidence>